<dbReference type="InterPro" id="IPR023174">
    <property type="entry name" value="PDEase_CS"/>
</dbReference>
<feature type="binding site" evidence="8">
    <location>
        <position position="362"/>
    </location>
    <ligand>
        <name>Zn(2+)</name>
        <dbReference type="ChEBI" id="CHEBI:29105"/>
        <label>1</label>
    </ligand>
</feature>
<feature type="binding site" evidence="8">
    <location>
        <position position="363"/>
    </location>
    <ligand>
        <name>Zn(2+)</name>
        <dbReference type="ChEBI" id="CHEBI:29105"/>
        <label>2</label>
    </ligand>
</feature>
<comment type="cofactor">
    <cofactor evidence="9">
        <name>a divalent metal cation</name>
        <dbReference type="ChEBI" id="CHEBI:60240"/>
    </cofactor>
    <text evidence="9">Binds 2 divalent metal cations per subunit. Site 1 may preferentially bind zinc ions, while site 2 has a preference for magnesium and/or manganese ions.</text>
</comment>
<dbReference type="PRINTS" id="PR00387">
    <property type="entry name" value="PDIESTERASE1"/>
</dbReference>
<feature type="compositionally biased region" description="Polar residues" evidence="10">
    <location>
        <begin position="709"/>
        <end position="719"/>
    </location>
</feature>
<keyword evidence="13" id="KW-1185">Reference proteome</keyword>
<dbReference type="GO" id="GO:0010628">
    <property type="term" value="P:positive regulation of gene expression"/>
    <property type="evidence" value="ECO:0007669"/>
    <property type="project" value="UniProtKB-ARBA"/>
</dbReference>
<dbReference type="EMBL" id="CADEPM010000003">
    <property type="protein sequence ID" value="CAB3403418.1"/>
    <property type="molecule type" value="Genomic_DNA"/>
</dbReference>
<evidence type="ECO:0000256" key="8">
    <source>
        <dbReference type="PIRSR" id="PIRSR623088-3"/>
    </source>
</evidence>
<proteinExistence type="inferred from homology"/>
<dbReference type="InterPro" id="IPR029016">
    <property type="entry name" value="GAF-like_dom_sf"/>
</dbReference>
<dbReference type="Pfam" id="PF01590">
    <property type="entry name" value="GAF"/>
    <property type="match status" value="1"/>
</dbReference>
<dbReference type="AlphaFoldDB" id="A0A8S1EI11"/>
<evidence type="ECO:0000256" key="7">
    <source>
        <dbReference type="PIRSR" id="PIRSR623088-2"/>
    </source>
</evidence>
<feature type="binding site" evidence="8">
    <location>
        <position position="363"/>
    </location>
    <ligand>
        <name>Zn(2+)</name>
        <dbReference type="ChEBI" id="CHEBI:29105"/>
        <label>1</label>
    </ligand>
</feature>
<dbReference type="FunFam" id="1.10.1300.10:FF:000003">
    <property type="entry name" value="Phosphodiesterase"/>
    <property type="match status" value="1"/>
</dbReference>
<name>A0A8S1EI11_9PELO</name>
<dbReference type="SUPFAM" id="SSF109604">
    <property type="entry name" value="HD-domain/PDEase-like"/>
    <property type="match status" value="1"/>
</dbReference>
<dbReference type="InterPro" id="IPR036971">
    <property type="entry name" value="PDEase_catalytic_dom_sf"/>
</dbReference>
<comment type="caution">
    <text evidence="12">The sequence shown here is derived from an EMBL/GenBank/DDBJ whole genome shotgun (WGS) entry which is preliminary data.</text>
</comment>
<reference evidence="12 13" key="1">
    <citation type="submission" date="2020-04" db="EMBL/GenBank/DDBJ databases">
        <authorList>
            <person name="Laetsch R D."/>
            <person name="Stevens L."/>
            <person name="Kumar S."/>
            <person name="Blaxter L. M."/>
        </authorList>
    </citation>
    <scope>NUCLEOTIDE SEQUENCE [LARGE SCALE GENOMIC DNA]</scope>
</reference>
<evidence type="ECO:0000259" key="11">
    <source>
        <dbReference type="PROSITE" id="PS51845"/>
    </source>
</evidence>
<dbReference type="Pfam" id="PF00233">
    <property type="entry name" value="PDEase_I"/>
    <property type="match status" value="1"/>
</dbReference>
<feature type="compositionally biased region" description="Acidic residues" evidence="10">
    <location>
        <begin position="727"/>
        <end position="739"/>
    </location>
</feature>
<evidence type="ECO:0000256" key="2">
    <source>
        <dbReference type="ARBA" id="ARBA00007648"/>
    </source>
</evidence>
<dbReference type="EC" id="3.1.4.-" evidence="9"/>
<dbReference type="Proteomes" id="UP000494206">
    <property type="component" value="Unassembled WGS sequence"/>
</dbReference>
<dbReference type="GO" id="GO:0006935">
    <property type="term" value="P:chemotaxis"/>
    <property type="evidence" value="ECO:0007669"/>
    <property type="project" value="UniProtKB-ARBA"/>
</dbReference>
<feature type="binding site" evidence="7">
    <location>
        <begin position="322"/>
        <end position="326"/>
    </location>
    <ligand>
        <name>AMP</name>
        <dbReference type="ChEBI" id="CHEBI:456215"/>
    </ligand>
</feature>
<accession>A0A8S1EI11</accession>
<feature type="region of interest" description="Disordered" evidence="10">
    <location>
        <begin position="709"/>
        <end position="739"/>
    </location>
</feature>
<evidence type="ECO:0000256" key="4">
    <source>
        <dbReference type="ARBA" id="ARBA00022723"/>
    </source>
</evidence>
<organism evidence="12 13">
    <name type="scientific">Caenorhabditis bovis</name>
    <dbReference type="NCBI Taxonomy" id="2654633"/>
    <lineage>
        <taxon>Eukaryota</taxon>
        <taxon>Metazoa</taxon>
        <taxon>Ecdysozoa</taxon>
        <taxon>Nematoda</taxon>
        <taxon>Chromadorea</taxon>
        <taxon>Rhabditida</taxon>
        <taxon>Rhabditina</taxon>
        <taxon>Rhabditomorpha</taxon>
        <taxon>Rhabditoidea</taxon>
        <taxon>Rhabditidae</taxon>
        <taxon>Peloderinae</taxon>
        <taxon>Caenorhabditis</taxon>
    </lineage>
</organism>
<dbReference type="GO" id="GO:0007602">
    <property type="term" value="P:phototransduction"/>
    <property type="evidence" value="ECO:0007669"/>
    <property type="project" value="UniProtKB-ARBA"/>
</dbReference>
<dbReference type="CDD" id="cd00077">
    <property type="entry name" value="HDc"/>
    <property type="match status" value="1"/>
</dbReference>
<evidence type="ECO:0000256" key="9">
    <source>
        <dbReference type="RuleBase" id="RU363067"/>
    </source>
</evidence>
<dbReference type="Gene3D" id="1.10.1300.10">
    <property type="entry name" value="3'5'-cyclic nucleotide phosphodiesterase, catalytic domain"/>
    <property type="match status" value="1"/>
</dbReference>
<dbReference type="SMART" id="SM00065">
    <property type="entry name" value="GAF"/>
    <property type="match status" value="1"/>
</dbReference>
<dbReference type="SMART" id="SM00471">
    <property type="entry name" value="HDc"/>
    <property type="match status" value="1"/>
</dbReference>
<dbReference type="InterPro" id="IPR003607">
    <property type="entry name" value="HD/PDEase_dom"/>
</dbReference>
<dbReference type="InterPro" id="IPR002073">
    <property type="entry name" value="PDEase_catalytic_dom"/>
</dbReference>
<feature type="binding site" evidence="7">
    <location>
        <position position="525"/>
    </location>
    <ligand>
        <name>AMP</name>
        <dbReference type="ChEBI" id="CHEBI:456215"/>
    </ligand>
</feature>
<evidence type="ECO:0000256" key="6">
    <source>
        <dbReference type="PIRSR" id="PIRSR623088-1"/>
    </source>
</evidence>
<dbReference type="PANTHER" id="PTHR11347">
    <property type="entry name" value="CYCLIC NUCLEOTIDE PHOSPHODIESTERASE"/>
    <property type="match status" value="1"/>
</dbReference>
<keyword evidence="3" id="KW-0140">cGMP</keyword>
<protein>
    <recommendedName>
        <fullName evidence="9">Phosphodiesterase</fullName>
        <ecNumber evidence="9">3.1.4.-</ecNumber>
    </recommendedName>
</protein>
<evidence type="ECO:0000313" key="13">
    <source>
        <dbReference type="Proteomes" id="UP000494206"/>
    </source>
</evidence>
<dbReference type="GO" id="GO:0008340">
    <property type="term" value="P:determination of adult lifespan"/>
    <property type="evidence" value="ECO:0007669"/>
    <property type="project" value="UniProtKB-ARBA"/>
</dbReference>
<sequence length="739" mass="84180">MRNRNLQLQLRNRGTKDDWGASIRYDIDDTPTSYLNQFGAADDDDSLSSDGGSTPPVSPTTYLRFMSLTDDLQLLVRDIIDEAKRSLNAEACAIFILDEVTKELVAKIFDNGPESQDELRVPFGHGVVGRVALTRTLMNIRNAQRCPFFYPNVDQTTGFRTKNILCFPVIDNSGLMVGVAEICNKKDSLETGFSRRDEKFAKNFGIHCATCIAHSIFYKKIQETYLKSHMATEMMVQGVNVVIPDDDIQRLVTDPRRDWRYFNDYFDDFAFAPRSIGENHFHKASMTFFEDLGFTYQFRINKRKLSYLVLRISAGYRPVPYHNWSHAFAVAHFCWLVLRTDACKQNLDDVERLSLLIACLCHDIDHRGTTNSFQLQSKTPLAQLYSSEGSVLERHHYAQTVSILTTPECDILSHLPAGQYRSILSNIREVILATDIAAHLKKVAQIQKMVKAGFRKSSIVDHYMLSSLIMTASDLSDQSKNFHNAKLIAENIYTEFFAQGDLENEIGVTPLEMMDRHKAFVPQVQIEFLDTIGLPVFKMLSEVIPDGKSTYESICANRVCWQALHEEMSRVDPTTLKELDYLRDEEIEKKVFERVRAINPTIADIASKRVDLKVNGRVAYLASPDEFGHMYDGYDIEAQTTLPGFECSALNNNTIRATKQRKATMEATRCSPPIALLKDDDDDERDASSRQRTPRRLWRRARDVLETMSSTCVGSCSPRQSRRHLSDEDDDDDDENTSQ</sequence>
<dbReference type="InterPro" id="IPR003018">
    <property type="entry name" value="GAF"/>
</dbReference>
<feature type="active site" description="Proton donor" evidence="6">
    <location>
        <position position="322"/>
    </location>
</feature>
<dbReference type="GO" id="GO:0007635">
    <property type="term" value="P:chemosensory behavior"/>
    <property type="evidence" value="ECO:0007669"/>
    <property type="project" value="UniProtKB-ARBA"/>
</dbReference>
<evidence type="ECO:0000256" key="1">
    <source>
        <dbReference type="ARBA" id="ARBA00001073"/>
    </source>
</evidence>
<keyword evidence="4 8" id="KW-0479">Metal-binding</keyword>
<feature type="domain" description="PDEase" evidence="11">
    <location>
        <begin position="236"/>
        <end position="568"/>
    </location>
</feature>
<dbReference type="GO" id="GO:0010446">
    <property type="term" value="P:response to alkaline pH"/>
    <property type="evidence" value="ECO:0007669"/>
    <property type="project" value="UniProtKB-ARBA"/>
</dbReference>
<evidence type="ECO:0000313" key="12">
    <source>
        <dbReference type="EMBL" id="CAB3403418.1"/>
    </source>
</evidence>
<feature type="region of interest" description="Disordered" evidence="10">
    <location>
        <begin position="664"/>
        <end position="696"/>
    </location>
</feature>
<feature type="binding site" evidence="7">
    <location>
        <position position="474"/>
    </location>
    <ligand>
        <name>AMP</name>
        <dbReference type="ChEBI" id="CHEBI:456215"/>
    </ligand>
</feature>
<comment type="similarity">
    <text evidence="2 9">Belongs to the cyclic nucleotide phosphodiesterase family.</text>
</comment>
<dbReference type="PROSITE" id="PS51845">
    <property type="entry name" value="PDEASE_I_2"/>
    <property type="match status" value="1"/>
</dbReference>
<evidence type="ECO:0000256" key="10">
    <source>
        <dbReference type="SAM" id="MobiDB-lite"/>
    </source>
</evidence>
<dbReference type="GO" id="GO:0010754">
    <property type="term" value="P:negative regulation of cGMP-mediated signaling"/>
    <property type="evidence" value="ECO:0007669"/>
    <property type="project" value="UniProtKB-ARBA"/>
</dbReference>
<evidence type="ECO:0000256" key="5">
    <source>
        <dbReference type="ARBA" id="ARBA00022801"/>
    </source>
</evidence>
<dbReference type="SUPFAM" id="SSF55781">
    <property type="entry name" value="GAF domain-like"/>
    <property type="match status" value="1"/>
</dbReference>
<dbReference type="GO" id="GO:0004114">
    <property type="term" value="F:3',5'-cyclic-nucleotide phosphodiesterase activity"/>
    <property type="evidence" value="ECO:0007669"/>
    <property type="project" value="UniProtKB-EC"/>
</dbReference>
<comment type="catalytic activity">
    <reaction evidence="1">
        <text>a nucleoside 3',5'-cyclic phosphate + H2O = a nucleoside 5'-phosphate + H(+)</text>
        <dbReference type="Rhea" id="RHEA:14653"/>
        <dbReference type="ChEBI" id="CHEBI:15377"/>
        <dbReference type="ChEBI" id="CHEBI:15378"/>
        <dbReference type="ChEBI" id="CHEBI:57867"/>
        <dbReference type="ChEBI" id="CHEBI:58464"/>
        <dbReference type="EC" id="3.1.4.17"/>
    </reaction>
</comment>
<feature type="binding site" evidence="8">
    <location>
        <position position="326"/>
    </location>
    <ligand>
        <name>Zn(2+)</name>
        <dbReference type="ChEBI" id="CHEBI:29105"/>
        <label>1</label>
    </ligand>
</feature>
<evidence type="ECO:0000256" key="3">
    <source>
        <dbReference type="ARBA" id="ARBA00022535"/>
    </source>
</evidence>
<dbReference type="InterPro" id="IPR023088">
    <property type="entry name" value="PDEase"/>
</dbReference>
<keyword evidence="5 9" id="KW-0378">Hydrolase</keyword>
<feature type="binding site" evidence="8">
    <location>
        <position position="474"/>
    </location>
    <ligand>
        <name>Zn(2+)</name>
        <dbReference type="ChEBI" id="CHEBI:29105"/>
        <label>1</label>
    </ligand>
</feature>
<dbReference type="Gene3D" id="3.30.450.40">
    <property type="match status" value="1"/>
</dbReference>
<dbReference type="GO" id="GO:0042542">
    <property type="term" value="P:response to hydrogen peroxide"/>
    <property type="evidence" value="ECO:0007669"/>
    <property type="project" value="UniProtKB-ARBA"/>
</dbReference>
<gene>
    <name evidence="12" type="ORF">CBOVIS_LOCUS5894</name>
</gene>
<dbReference type="PROSITE" id="PS00126">
    <property type="entry name" value="PDEASE_I_1"/>
    <property type="match status" value="1"/>
</dbReference>
<dbReference type="OrthoDB" id="295473at2759"/>
<dbReference type="GO" id="GO:0046872">
    <property type="term" value="F:metal ion binding"/>
    <property type="evidence" value="ECO:0007669"/>
    <property type="project" value="UniProtKB-KW"/>
</dbReference>
<feature type="binding site" evidence="7">
    <location>
        <position position="363"/>
    </location>
    <ligand>
        <name>AMP</name>
        <dbReference type="ChEBI" id="CHEBI:456215"/>
    </ligand>
</feature>